<evidence type="ECO:0000313" key="2">
    <source>
        <dbReference type="Proteomes" id="UP000282184"/>
    </source>
</evidence>
<sequence length="72" mass="7780">MFLELTWPAPKVPKAHVRYSVSATEPVRADAAPPAPNAAAPLPASVYKFQIGDFILGEADCPSLTGHPYIRY</sequence>
<accession>A0A3S0K9A5</accession>
<comment type="caution">
    <text evidence="1">The sequence shown here is derived from an EMBL/GenBank/DDBJ whole genome shotgun (WGS) entry which is preliminary data.</text>
</comment>
<reference evidence="1 2" key="1">
    <citation type="submission" date="2018-12" db="EMBL/GenBank/DDBJ databases">
        <title>Hymenobacter gummosus sp. nov., isolated from a spring.</title>
        <authorList>
            <person name="Nie L."/>
        </authorList>
    </citation>
    <scope>NUCLEOTIDE SEQUENCE [LARGE SCALE GENOMIC DNA]</scope>
    <source>
        <strain evidence="1 2">KCTC 52166</strain>
    </source>
</reference>
<organism evidence="1 2">
    <name type="scientific">Hymenobacter gummosus</name>
    <dbReference type="NCBI Taxonomy" id="1776032"/>
    <lineage>
        <taxon>Bacteria</taxon>
        <taxon>Pseudomonadati</taxon>
        <taxon>Bacteroidota</taxon>
        <taxon>Cytophagia</taxon>
        <taxon>Cytophagales</taxon>
        <taxon>Hymenobacteraceae</taxon>
        <taxon>Hymenobacter</taxon>
    </lineage>
</organism>
<dbReference type="Proteomes" id="UP000282184">
    <property type="component" value="Unassembled WGS sequence"/>
</dbReference>
<proteinExistence type="predicted"/>
<gene>
    <name evidence="1" type="ORF">EJV47_03305</name>
</gene>
<name>A0A3S0K9A5_9BACT</name>
<keyword evidence="2" id="KW-1185">Reference proteome</keyword>
<protein>
    <submittedName>
        <fullName evidence="1">Uncharacterized protein</fullName>
    </submittedName>
</protein>
<dbReference type="RefSeq" id="WP_126691702.1">
    <property type="nucleotide sequence ID" value="NZ_RXOF01000001.1"/>
</dbReference>
<evidence type="ECO:0000313" key="1">
    <source>
        <dbReference type="EMBL" id="RTQ53775.1"/>
    </source>
</evidence>
<dbReference type="EMBL" id="RXOF01000001">
    <property type="protein sequence ID" value="RTQ53775.1"/>
    <property type="molecule type" value="Genomic_DNA"/>
</dbReference>
<dbReference type="AlphaFoldDB" id="A0A3S0K9A5"/>